<protein>
    <submittedName>
        <fullName evidence="2">Uncharacterized protein</fullName>
    </submittedName>
</protein>
<reference evidence="2" key="2">
    <citation type="submission" date="2023-07" db="EMBL/GenBank/DDBJ databases">
        <authorList>
            <consortium name="Lawrence Berkeley National Laboratory"/>
            <person name="Haridas S."/>
            <person name="Hensen N."/>
            <person name="Bonometti L."/>
            <person name="Westerberg I."/>
            <person name="Brannstrom I.O."/>
            <person name="Guillou S."/>
            <person name="Cros-Aarteil S."/>
            <person name="Calhoun S."/>
            <person name="Kuo A."/>
            <person name="Mondo S."/>
            <person name="Pangilinan J."/>
            <person name="Riley R."/>
            <person name="LaButti K."/>
            <person name="Andreopoulos B."/>
            <person name="Lipzen A."/>
            <person name="Chen C."/>
            <person name="Yanf M."/>
            <person name="Daum C."/>
            <person name="Ng V."/>
            <person name="Clum A."/>
            <person name="Steindorff A."/>
            <person name="Ohm R."/>
            <person name="Martin F."/>
            <person name="Silar P."/>
            <person name="Natvig D."/>
            <person name="Lalanne C."/>
            <person name="Gautier V."/>
            <person name="Ament-velasquez S.L."/>
            <person name="Kruys A."/>
            <person name="Hutchinson M.I."/>
            <person name="Powell A.J."/>
            <person name="Barry K."/>
            <person name="Miller A.N."/>
            <person name="Grigoriev I.V."/>
            <person name="Debuchy R."/>
            <person name="Gladieux P."/>
            <person name="Thoren M.H."/>
            <person name="Johannesson H."/>
        </authorList>
    </citation>
    <scope>NUCLEOTIDE SEQUENCE</scope>
    <source>
        <strain evidence="2">FGSC 1904</strain>
    </source>
</reference>
<proteinExistence type="predicted"/>
<feature type="compositionally biased region" description="Low complexity" evidence="1">
    <location>
        <begin position="426"/>
        <end position="439"/>
    </location>
</feature>
<feature type="compositionally biased region" description="Polar residues" evidence="1">
    <location>
        <begin position="266"/>
        <end position="291"/>
    </location>
</feature>
<feature type="region of interest" description="Disordered" evidence="1">
    <location>
        <begin position="248"/>
        <end position="304"/>
    </location>
</feature>
<name>A0AAE0PDY7_SORBR</name>
<evidence type="ECO:0000313" key="2">
    <source>
        <dbReference type="EMBL" id="KAK3398141.1"/>
    </source>
</evidence>
<feature type="region of interest" description="Disordered" evidence="1">
    <location>
        <begin position="733"/>
        <end position="798"/>
    </location>
</feature>
<accession>A0AAE0PDY7</accession>
<sequence>MGFLRLFSRRSGNKSVVDASPKSLDYESMVAGAPPVLGTKPAKGNGPLVIKILPRDISQAQIAVRTDGLVNDEFPISSPIIPGFRAEDIERPSSAPNGFRTPSRSLGGGGSLRAASGTRSPLSRRAPPLSFRMGRPETSPMARSVSQNGVDAKVALQPQVAPSTHSRSNSIVSNAGSRYRDIIEAHSEIKPINFKIRIQATGTRDFGEDVAERNLGENGHNLDSPSVKAFYARSSMIFEKSKADEITKQFQSESNSHRDRARTMASKLSTDLSPNTTNPQTLPRATTSHGRQASAHEHPDGALSLGLRLPVDCNLQRSRSVNTYLLVESTKGTSVPKTTTTTEQDLEVDDHPPVIEWPLRTCSPLTLKPSPLDVTPSLAPPVVFKPASSPLTGEQSTTGDRSPVSIASSVKCFAVNPEYHHERPWSSSSSTLSISDLRSNPSSPSRSQHTADTSVNLSQTSFKIAPQLPSLTFLPIPEAPDNFNIDDYISTDASSIKGHQRHTGESEEELLFNDFGYGAQGTQLPGLLDSSTLFERATSPIPIPNQDQNKHCRCSSWATTPINAGSFGKAVGGQSRFILDTGVEDESDETDQDSGLISPAVVLHSPKPQHPRHALKGEIYNGVIGHVPRTMTFGSDRTASMQGASGRGKKRTPVVLNCKGIQQESETTARPFTPKNKTIATEEMTPKNARKEKGKERLQEADDKTVISNKQLAPSTPTTTTETSTAAVVKRRKQIKSNMRATEPVKRRRPQTSSGVVTTPKTTRSSRIPLRNLRSLQRPMTAGAGDYSDEEHHADTEG</sequence>
<feature type="compositionally biased region" description="Polar residues" evidence="1">
    <location>
        <begin position="751"/>
        <end position="766"/>
    </location>
</feature>
<dbReference type="Proteomes" id="UP001281003">
    <property type="component" value="Unassembled WGS sequence"/>
</dbReference>
<organism evidence="2 3">
    <name type="scientific">Sordaria brevicollis</name>
    <dbReference type="NCBI Taxonomy" id="83679"/>
    <lineage>
        <taxon>Eukaryota</taxon>
        <taxon>Fungi</taxon>
        <taxon>Dikarya</taxon>
        <taxon>Ascomycota</taxon>
        <taxon>Pezizomycotina</taxon>
        <taxon>Sordariomycetes</taxon>
        <taxon>Sordariomycetidae</taxon>
        <taxon>Sordariales</taxon>
        <taxon>Sordariaceae</taxon>
        <taxon>Sordaria</taxon>
    </lineage>
</organism>
<feature type="region of interest" description="Disordered" evidence="1">
    <location>
        <begin position="89"/>
        <end position="143"/>
    </location>
</feature>
<evidence type="ECO:0000313" key="3">
    <source>
        <dbReference type="Proteomes" id="UP001281003"/>
    </source>
</evidence>
<gene>
    <name evidence="2" type="ORF">B0T20DRAFT_200697</name>
</gene>
<feature type="compositionally biased region" description="Polar residues" evidence="1">
    <location>
        <begin position="440"/>
        <end position="455"/>
    </location>
</feature>
<reference evidence="2" key="1">
    <citation type="journal article" date="2023" name="Mol. Phylogenet. Evol.">
        <title>Genome-scale phylogeny and comparative genomics of the fungal order Sordariales.</title>
        <authorList>
            <person name="Hensen N."/>
            <person name="Bonometti L."/>
            <person name="Westerberg I."/>
            <person name="Brannstrom I.O."/>
            <person name="Guillou S."/>
            <person name="Cros-Aarteil S."/>
            <person name="Calhoun S."/>
            <person name="Haridas S."/>
            <person name="Kuo A."/>
            <person name="Mondo S."/>
            <person name="Pangilinan J."/>
            <person name="Riley R."/>
            <person name="LaButti K."/>
            <person name="Andreopoulos B."/>
            <person name="Lipzen A."/>
            <person name="Chen C."/>
            <person name="Yan M."/>
            <person name="Daum C."/>
            <person name="Ng V."/>
            <person name="Clum A."/>
            <person name="Steindorff A."/>
            <person name="Ohm R.A."/>
            <person name="Martin F."/>
            <person name="Silar P."/>
            <person name="Natvig D.O."/>
            <person name="Lalanne C."/>
            <person name="Gautier V."/>
            <person name="Ament-Velasquez S.L."/>
            <person name="Kruys A."/>
            <person name="Hutchinson M.I."/>
            <person name="Powell A.J."/>
            <person name="Barry K."/>
            <person name="Miller A.N."/>
            <person name="Grigoriev I.V."/>
            <person name="Debuchy R."/>
            <person name="Gladieux P."/>
            <person name="Hiltunen Thoren M."/>
            <person name="Johannesson H."/>
        </authorList>
    </citation>
    <scope>NUCLEOTIDE SEQUENCE</scope>
    <source>
        <strain evidence="2">FGSC 1904</strain>
    </source>
</reference>
<evidence type="ECO:0000256" key="1">
    <source>
        <dbReference type="SAM" id="MobiDB-lite"/>
    </source>
</evidence>
<keyword evidence="3" id="KW-1185">Reference proteome</keyword>
<dbReference type="EMBL" id="JAUTDP010000006">
    <property type="protein sequence ID" value="KAK3398141.1"/>
    <property type="molecule type" value="Genomic_DNA"/>
</dbReference>
<comment type="caution">
    <text evidence="2">The sequence shown here is derived from an EMBL/GenBank/DDBJ whole genome shotgun (WGS) entry which is preliminary data.</text>
</comment>
<feature type="region of interest" description="Disordered" evidence="1">
    <location>
        <begin position="421"/>
        <end position="455"/>
    </location>
</feature>
<dbReference type="AlphaFoldDB" id="A0AAE0PDY7"/>